<evidence type="ECO:0000256" key="1">
    <source>
        <dbReference type="SAM" id="MobiDB-lite"/>
    </source>
</evidence>
<accession>A0ABU6ZRB6</accession>
<evidence type="ECO:0000313" key="3">
    <source>
        <dbReference type="Proteomes" id="UP001341840"/>
    </source>
</evidence>
<gene>
    <name evidence="2" type="ORF">PIB30_082636</name>
</gene>
<proteinExistence type="predicted"/>
<reference evidence="2 3" key="1">
    <citation type="journal article" date="2023" name="Plants (Basel)">
        <title>Bridging the Gap: Combining Genomics and Transcriptomics Approaches to Understand Stylosanthes scabra, an Orphan Legume from the Brazilian Caatinga.</title>
        <authorList>
            <person name="Ferreira-Neto J.R.C."/>
            <person name="da Silva M.D."/>
            <person name="Binneck E."/>
            <person name="de Melo N.F."/>
            <person name="da Silva R.H."/>
            <person name="de Melo A.L.T.M."/>
            <person name="Pandolfi V."/>
            <person name="Bustamante F.O."/>
            <person name="Brasileiro-Vidal A.C."/>
            <person name="Benko-Iseppon A.M."/>
        </authorList>
    </citation>
    <scope>NUCLEOTIDE SEQUENCE [LARGE SCALE GENOMIC DNA]</scope>
    <source>
        <tissue evidence="2">Leaves</tissue>
    </source>
</reference>
<feature type="region of interest" description="Disordered" evidence="1">
    <location>
        <begin position="18"/>
        <end position="48"/>
    </location>
</feature>
<dbReference type="Proteomes" id="UP001341840">
    <property type="component" value="Unassembled WGS sequence"/>
</dbReference>
<dbReference type="EMBL" id="JASCZI010273137">
    <property type="protein sequence ID" value="MED6224291.1"/>
    <property type="molecule type" value="Genomic_DNA"/>
</dbReference>
<name>A0ABU6ZRB6_9FABA</name>
<feature type="non-terminal residue" evidence="2">
    <location>
        <position position="86"/>
    </location>
</feature>
<sequence length="86" mass="9544">MEVVLGVANKLDLGSSAFVRTKSEKDRRSDPNQLSRETSMFPSTKEVSQKIATNFQNNRVQDSGRSPYELKHGLTLVVKMFGVAKG</sequence>
<feature type="compositionally biased region" description="Basic and acidic residues" evidence="1">
    <location>
        <begin position="21"/>
        <end position="30"/>
    </location>
</feature>
<feature type="compositionally biased region" description="Polar residues" evidence="1">
    <location>
        <begin position="31"/>
        <end position="48"/>
    </location>
</feature>
<protein>
    <submittedName>
        <fullName evidence="2">Uncharacterized protein</fullName>
    </submittedName>
</protein>
<organism evidence="2 3">
    <name type="scientific">Stylosanthes scabra</name>
    <dbReference type="NCBI Taxonomy" id="79078"/>
    <lineage>
        <taxon>Eukaryota</taxon>
        <taxon>Viridiplantae</taxon>
        <taxon>Streptophyta</taxon>
        <taxon>Embryophyta</taxon>
        <taxon>Tracheophyta</taxon>
        <taxon>Spermatophyta</taxon>
        <taxon>Magnoliopsida</taxon>
        <taxon>eudicotyledons</taxon>
        <taxon>Gunneridae</taxon>
        <taxon>Pentapetalae</taxon>
        <taxon>rosids</taxon>
        <taxon>fabids</taxon>
        <taxon>Fabales</taxon>
        <taxon>Fabaceae</taxon>
        <taxon>Papilionoideae</taxon>
        <taxon>50 kb inversion clade</taxon>
        <taxon>dalbergioids sensu lato</taxon>
        <taxon>Dalbergieae</taxon>
        <taxon>Pterocarpus clade</taxon>
        <taxon>Stylosanthes</taxon>
    </lineage>
</organism>
<keyword evidence="3" id="KW-1185">Reference proteome</keyword>
<evidence type="ECO:0000313" key="2">
    <source>
        <dbReference type="EMBL" id="MED6224291.1"/>
    </source>
</evidence>
<comment type="caution">
    <text evidence="2">The sequence shown here is derived from an EMBL/GenBank/DDBJ whole genome shotgun (WGS) entry which is preliminary data.</text>
</comment>